<name>A0ABQ3GF87_9BURK</name>
<accession>A0ABQ3GF87</accession>
<evidence type="ECO:0008006" key="3">
    <source>
        <dbReference type="Google" id="ProtNLM"/>
    </source>
</evidence>
<reference evidence="2" key="1">
    <citation type="journal article" date="2019" name="Int. J. Syst. Evol. Microbiol.">
        <title>The Global Catalogue of Microorganisms (GCM) 10K type strain sequencing project: providing services to taxonomists for standard genome sequencing and annotation.</title>
        <authorList>
            <consortium name="The Broad Institute Genomics Platform"/>
            <consortium name="The Broad Institute Genome Sequencing Center for Infectious Disease"/>
            <person name="Wu L."/>
            <person name="Ma J."/>
        </authorList>
    </citation>
    <scope>NUCLEOTIDE SEQUENCE [LARGE SCALE GENOMIC DNA]</scope>
    <source>
        <strain evidence="2">KCTC 23314</strain>
    </source>
</reference>
<proteinExistence type="predicted"/>
<sequence length="98" mass="10602">MALQAGAALLRAAAAWIDAYPRQDARRWALRVRLAVERDALAVLHHAGRALGAGPLCQDAALGRAMADLPIFLRQSHAERDLAALGQTLLTENLPWTL</sequence>
<comment type="caution">
    <text evidence="1">The sequence shown here is derived from an EMBL/GenBank/DDBJ whole genome shotgun (WGS) entry which is preliminary data.</text>
</comment>
<dbReference type="RefSeq" id="WP_229883170.1">
    <property type="nucleotide sequence ID" value="NZ_BMYK01000049.1"/>
</dbReference>
<evidence type="ECO:0000313" key="1">
    <source>
        <dbReference type="EMBL" id="GHD04231.1"/>
    </source>
</evidence>
<protein>
    <recommendedName>
        <fullName evidence="3">Acyl-CoA dehydrogenase</fullName>
    </recommendedName>
</protein>
<dbReference type="EMBL" id="BMYK01000049">
    <property type="protein sequence ID" value="GHD04231.1"/>
    <property type="molecule type" value="Genomic_DNA"/>
</dbReference>
<gene>
    <name evidence="1" type="ORF">GCM10007320_64930</name>
</gene>
<organism evidence="1 2">
    <name type="scientific">Pseudorhodoferax aquiterrae</name>
    <dbReference type="NCBI Taxonomy" id="747304"/>
    <lineage>
        <taxon>Bacteria</taxon>
        <taxon>Pseudomonadati</taxon>
        <taxon>Pseudomonadota</taxon>
        <taxon>Betaproteobacteria</taxon>
        <taxon>Burkholderiales</taxon>
        <taxon>Comamonadaceae</taxon>
    </lineage>
</organism>
<evidence type="ECO:0000313" key="2">
    <source>
        <dbReference type="Proteomes" id="UP000626210"/>
    </source>
</evidence>
<dbReference type="Proteomes" id="UP000626210">
    <property type="component" value="Unassembled WGS sequence"/>
</dbReference>
<keyword evidence="2" id="KW-1185">Reference proteome</keyword>